<feature type="domain" description="WxL Interacting Protein peptidoglycan binding" evidence="2">
    <location>
        <begin position="32"/>
        <end position="153"/>
    </location>
</feature>
<sequence length="347" mass="39522" precursor="true">MKRNYVLMLITVIISLIFIPYSVSANEGDVDFSIQALIPENQIDKKKTYFDLKMKPEQKQDIQLQVFNSSSKKITIEMDVTFATTNQNGLIDYTISDISKADESLRIPLPEITNISNREVVLQPGQSKIVTITITMPEEEYDGVILGAVHFKKKLSDKNESDSSGSVRIRNEYAYVVGVKLTETEKLVKPELELKYIQPKLVNYRTTVVANLQNSKAAIVENLNVDAEIFKEDSGQVLHSAKKEGMTMAPNSNFDFPINWENEPLKPGTYRLKMKAVAGYEKWEWDQTFTIGEDAEVLNNMAVQTNMGSIRWYFYGGILFFLAASFAYWVYISKKRKRTGDDNNNVN</sequence>
<dbReference type="EMBL" id="CP019717">
    <property type="protein sequence ID" value="QHZ51046.1"/>
    <property type="molecule type" value="Genomic_DNA"/>
</dbReference>
<name>A0A6C0QS29_9BACL</name>
<dbReference type="Proteomes" id="UP000464330">
    <property type="component" value="Chromosome"/>
</dbReference>
<feature type="transmembrane region" description="Helical" evidence="1">
    <location>
        <begin position="312"/>
        <end position="331"/>
    </location>
</feature>
<dbReference type="RefSeq" id="WP_023482808.1">
    <property type="nucleotide sequence ID" value="NZ_CP019651.1"/>
</dbReference>
<reference evidence="4 5" key="1">
    <citation type="journal article" date="2020" name="Int. J. Med. Microbiol.">
        <title>Discovery of Paenibacillus larvae ERIC V: Phenotypic and genomic comparison to genotypes ERIC I-IV reveal different inventories of virulence factors which correlate with epidemiological prevalences of American Foulbrood.</title>
        <authorList>
            <person name="Beims H."/>
            <person name="Bunk B."/>
            <person name="Erler S."/>
            <person name="Mohr K.I."/>
            <person name="Sproer C."/>
            <person name="Pradella S."/>
            <person name="Gunther G."/>
            <person name="Rohde M."/>
            <person name="von der Ohe W."/>
            <person name="Steinert M."/>
        </authorList>
    </citation>
    <scope>NUCLEOTIDE SEQUENCE [LARGE SCALE GENOMIC DNA]</scope>
    <source>
        <strain evidence="4">Eric_V</strain>
    </source>
</reference>
<keyword evidence="1" id="KW-0812">Transmembrane</keyword>
<organism evidence="4 5">
    <name type="scientific">Paenibacillus larvae subsp. larvae</name>
    <dbReference type="NCBI Taxonomy" id="147375"/>
    <lineage>
        <taxon>Bacteria</taxon>
        <taxon>Bacillati</taxon>
        <taxon>Bacillota</taxon>
        <taxon>Bacilli</taxon>
        <taxon>Bacillales</taxon>
        <taxon>Paenibacillaceae</taxon>
        <taxon>Paenibacillus</taxon>
    </lineage>
</organism>
<accession>A0A6C0QS29</accession>
<evidence type="ECO:0000259" key="2">
    <source>
        <dbReference type="Pfam" id="PF06030"/>
    </source>
</evidence>
<feature type="domain" description="WxL Interacting Protein host binding" evidence="3">
    <location>
        <begin position="166"/>
        <end position="296"/>
    </location>
</feature>
<evidence type="ECO:0000259" key="3">
    <source>
        <dbReference type="Pfam" id="PF11797"/>
    </source>
</evidence>
<keyword evidence="1" id="KW-0472">Membrane</keyword>
<dbReference type="InterPro" id="IPR010317">
    <property type="entry name" value="WxLIP_PGBD"/>
</dbReference>
<dbReference type="AlphaFoldDB" id="A0A6C0QS29"/>
<keyword evidence="1" id="KW-1133">Transmembrane helix</keyword>
<evidence type="ECO:0000256" key="1">
    <source>
        <dbReference type="SAM" id="Phobius"/>
    </source>
</evidence>
<gene>
    <name evidence="4" type="ORF">ERICV_01896</name>
</gene>
<protein>
    <submittedName>
        <fullName evidence="4">Uncharacterized protein</fullName>
    </submittedName>
</protein>
<dbReference type="Pfam" id="PF11797">
    <property type="entry name" value="WxLIP_HBD"/>
    <property type="match status" value="1"/>
</dbReference>
<dbReference type="Pfam" id="PF06030">
    <property type="entry name" value="WxLIP_PGBD"/>
    <property type="match status" value="1"/>
</dbReference>
<evidence type="ECO:0000313" key="4">
    <source>
        <dbReference type="EMBL" id="QHZ51046.1"/>
    </source>
</evidence>
<proteinExistence type="predicted"/>
<dbReference type="InterPro" id="IPR021759">
    <property type="entry name" value="WxLIP_HBD"/>
</dbReference>
<evidence type="ECO:0000313" key="5">
    <source>
        <dbReference type="Proteomes" id="UP000464330"/>
    </source>
</evidence>